<name>A0A8T1GQN9_9STRA</name>
<reference evidence="2" key="1">
    <citation type="submission" date="2018-05" db="EMBL/GenBank/DDBJ databases">
        <title>Effector identification in a new, highly contiguous assembly of the strawberry crown rot pathogen Phytophthora cactorum.</title>
        <authorList>
            <person name="Armitage A.D."/>
            <person name="Nellist C.F."/>
            <person name="Bates H."/>
            <person name="Vickerstaff R.J."/>
            <person name="Harrison R.J."/>
        </authorList>
    </citation>
    <scope>NUCLEOTIDE SEQUENCE</scope>
    <source>
        <strain evidence="2">P421</strain>
    </source>
</reference>
<dbReference type="Proteomes" id="UP000760860">
    <property type="component" value="Unassembled WGS sequence"/>
</dbReference>
<evidence type="ECO:0000256" key="1">
    <source>
        <dbReference type="SAM" id="MobiDB-lite"/>
    </source>
</evidence>
<accession>A0A8T1GQN9</accession>
<protein>
    <submittedName>
        <fullName evidence="2">Uncharacterized protein</fullName>
    </submittedName>
</protein>
<gene>
    <name evidence="2" type="ORF">PC129_g24989</name>
</gene>
<proteinExistence type="predicted"/>
<comment type="caution">
    <text evidence="2">The sequence shown here is derived from an EMBL/GenBank/DDBJ whole genome shotgun (WGS) entry which is preliminary data.</text>
</comment>
<feature type="non-terminal residue" evidence="2">
    <location>
        <position position="200"/>
    </location>
</feature>
<organism evidence="2 3">
    <name type="scientific">Phytophthora cactorum</name>
    <dbReference type="NCBI Taxonomy" id="29920"/>
    <lineage>
        <taxon>Eukaryota</taxon>
        <taxon>Sar</taxon>
        <taxon>Stramenopiles</taxon>
        <taxon>Oomycota</taxon>
        <taxon>Peronosporomycetes</taxon>
        <taxon>Peronosporales</taxon>
        <taxon>Peronosporaceae</taxon>
        <taxon>Phytophthora</taxon>
    </lineage>
</organism>
<feature type="region of interest" description="Disordered" evidence="1">
    <location>
        <begin position="106"/>
        <end position="127"/>
    </location>
</feature>
<feature type="region of interest" description="Disordered" evidence="1">
    <location>
        <begin position="149"/>
        <end position="200"/>
    </location>
</feature>
<dbReference type="AlphaFoldDB" id="A0A8T1GQN9"/>
<dbReference type="EMBL" id="RCMV01004697">
    <property type="protein sequence ID" value="KAG3193628.1"/>
    <property type="molecule type" value="Genomic_DNA"/>
</dbReference>
<sequence>MRLRKEELYEMEGRAEGLERRILEGVMDHSRVLLMSKANKGNDTMSRKRVKKSTNDNESSQTPRKPMVNMALAARRSLAAPAQTGTTRRIVSLSQINNNVASTGFKRSQSVRTPAGKGKAYRKRSWGGDLDNGLGDFDKQNVDVDATVEEVGEHEPRSTMPESDLPVGLPAGSAGDDTIVLDSAVNDDGVDSDNETLRRS</sequence>
<evidence type="ECO:0000313" key="2">
    <source>
        <dbReference type="EMBL" id="KAG3193628.1"/>
    </source>
</evidence>
<evidence type="ECO:0000313" key="3">
    <source>
        <dbReference type="Proteomes" id="UP000760860"/>
    </source>
</evidence>
<feature type="region of interest" description="Disordered" evidence="1">
    <location>
        <begin position="36"/>
        <end position="66"/>
    </location>
</feature>